<accession>A0A1A9V1U5</accession>
<sequence>MILPCTPSKPPSAASSSFAKQFDFVWNSFKSEIAIPRNSSPAFELATCEAPLPVSCSSRISSISSIEVFERRLTSTEVLVVVADPLPLSLFVLLCFSVSLSLSSHCLICEALILPTISDQISIRVACDSEET</sequence>
<keyword evidence="2" id="KW-1185">Reference proteome</keyword>
<dbReference type="VEuPathDB" id="VectorBase:GAUT023083"/>
<evidence type="ECO:0000313" key="2">
    <source>
        <dbReference type="Proteomes" id="UP000078200"/>
    </source>
</evidence>
<reference evidence="1" key="1">
    <citation type="submission" date="2020-05" db="UniProtKB">
        <authorList>
            <consortium name="EnsemblMetazoa"/>
        </authorList>
    </citation>
    <scope>IDENTIFICATION</scope>
    <source>
        <strain evidence="1">TTRI</strain>
    </source>
</reference>
<dbReference type="Proteomes" id="UP000078200">
    <property type="component" value="Unassembled WGS sequence"/>
</dbReference>
<dbReference type="AlphaFoldDB" id="A0A1A9V1U5"/>
<evidence type="ECO:0000313" key="1">
    <source>
        <dbReference type="EnsemblMetazoa" id="GAUT023083-PA"/>
    </source>
</evidence>
<protein>
    <submittedName>
        <fullName evidence="1">Uncharacterized protein</fullName>
    </submittedName>
</protein>
<dbReference type="EnsemblMetazoa" id="GAUT023083-RA">
    <property type="protein sequence ID" value="GAUT023083-PA"/>
    <property type="gene ID" value="GAUT023083"/>
</dbReference>
<organism evidence="1 2">
    <name type="scientific">Glossina austeni</name>
    <name type="common">Savannah tsetse fly</name>
    <dbReference type="NCBI Taxonomy" id="7395"/>
    <lineage>
        <taxon>Eukaryota</taxon>
        <taxon>Metazoa</taxon>
        <taxon>Ecdysozoa</taxon>
        <taxon>Arthropoda</taxon>
        <taxon>Hexapoda</taxon>
        <taxon>Insecta</taxon>
        <taxon>Pterygota</taxon>
        <taxon>Neoptera</taxon>
        <taxon>Endopterygota</taxon>
        <taxon>Diptera</taxon>
        <taxon>Brachycera</taxon>
        <taxon>Muscomorpha</taxon>
        <taxon>Hippoboscoidea</taxon>
        <taxon>Glossinidae</taxon>
        <taxon>Glossina</taxon>
    </lineage>
</organism>
<name>A0A1A9V1U5_GLOAU</name>
<proteinExistence type="predicted"/>